<keyword evidence="2" id="KW-1185">Reference proteome</keyword>
<evidence type="ECO:0000313" key="1">
    <source>
        <dbReference type="EMBL" id="KAG9392200.1"/>
    </source>
</evidence>
<dbReference type="SUPFAM" id="SSF50985">
    <property type="entry name" value="RCC1/BLIP-II"/>
    <property type="match status" value="1"/>
</dbReference>
<comment type="caution">
    <text evidence="1">The sequence shown here is derived from an EMBL/GenBank/DDBJ whole genome shotgun (WGS) entry which is preliminary data.</text>
</comment>
<evidence type="ECO:0000313" key="2">
    <source>
        <dbReference type="Proteomes" id="UP000717585"/>
    </source>
</evidence>
<dbReference type="Proteomes" id="UP000717585">
    <property type="component" value="Unassembled WGS sequence"/>
</dbReference>
<dbReference type="EMBL" id="JAHDYR010000038">
    <property type="protein sequence ID" value="KAG9392200.1"/>
    <property type="molecule type" value="Genomic_DNA"/>
</dbReference>
<organism evidence="1 2">
    <name type="scientific">Carpediemonas membranifera</name>
    <dbReference type="NCBI Taxonomy" id="201153"/>
    <lineage>
        <taxon>Eukaryota</taxon>
        <taxon>Metamonada</taxon>
        <taxon>Carpediemonas-like organisms</taxon>
        <taxon>Carpediemonas</taxon>
    </lineage>
</organism>
<gene>
    <name evidence="1" type="ORF">J8273_5182</name>
</gene>
<proteinExistence type="predicted"/>
<dbReference type="InterPro" id="IPR009091">
    <property type="entry name" value="RCC1/BLIP-II"/>
</dbReference>
<protein>
    <submittedName>
        <fullName evidence="1">Uncharacterized protein</fullName>
    </submittedName>
</protein>
<accession>A0A8J6E8P2</accession>
<reference evidence="1" key="1">
    <citation type="submission" date="2021-05" db="EMBL/GenBank/DDBJ databases">
        <title>A free-living protist that lacks canonical eukaryotic 1 DNA replication and segregation systems.</title>
        <authorList>
            <person name="Salas-Leiva D.E."/>
            <person name="Tromer E.C."/>
            <person name="Curtis B.A."/>
            <person name="Jerlstrom-Hultqvist J."/>
            <person name="Kolisko M."/>
            <person name="Yi Z."/>
            <person name="Salas-Leiva J.S."/>
            <person name="Gallot-Lavallee L."/>
            <person name="Kops G.J.P.L."/>
            <person name="Archibald J.M."/>
            <person name="Simpson A.G.B."/>
            <person name="Roger A.J."/>
        </authorList>
    </citation>
    <scope>NUCLEOTIDE SEQUENCE</scope>
    <source>
        <strain evidence="1">BICM</strain>
    </source>
</reference>
<dbReference type="AlphaFoldDB" id="A0A8J6E8P2"/>
<name>A0A8J6E8P2_9EUKA</name>
<sequence>MGEAAPQHDSAALGVEHALISAFRVSTVATAYIPGDIPSLLRHAYSRHFNKVMPVERDAETTSASASSAELESLQTMLSRIPPLKPTAQALLDRARSILADGPPLSMNVELAEGQELPVALHTLLQGTLWAVMMASGADPDLHNAERKSFNKGARCLWFLCHKTLFSWQAAMNDAQIVTSPNSYHWLYAGHLLARLCYDDDSIVTEESYGEFTFPPEYASAYALVRVPPVVHFYSFHDMHFIVTANGIYVDGVSYIISNMRMDETALKYPTRLSFQHCPAVCEHEASLPLWHKDGLVTNISIGVQTILIQSPVGLIATGLGSSVLTGVRRAGPGGLIPFHPVDLPDGFVPCEIINVWHVVVLTSASGVQLIGGLNNSGQLGLGHLDPVVGFTESSFRVDRVLCSTDACAFYLSAGRVLLAGEVPWYLAESALTRGKQEGDLCTRPVALDFPQTPKGVLVDSSRIVWVKNCSTVVEDCESGLYHCYEIPFDVHRVNSGRSFNVMDAAGTWFSVNGVTDGLADVANANSPDVDTVREMTWFGYAEGR</sequence>